<dbReference type="Proteomes" id="UP000827976">
    <property type="component" value="Chromosome 8"/>
</dbReference>
<protein>
    <submittedName>
        <fullName evidence="1">Arv1 protein</fullName>
    </submittedName>
</protein>
<accession>A0ACB7VI58</accession>
<organism evidence="1 2">
    <name type="scientific">Dioscorea alata</name>
    <name type="common">Purple yam</name>
    <dbReference type="NCBI Taxonomy" id="55571"/>
    <lineage>
        <taxon>Eukaryota</taxon>
        <taxon>Viridiplantae</taxon>
        <taxon>Streptophyta</taxon>
        <taxon>Embryophyta</taxon>
        <taxon>Tracheophyta</taxon>
        <taxon>Spermatophyta</taxon>
        <taxon>Magnoliopsida</taxon>
        <taxon>Liliopsida</taxon>
        <taxon>Dioscoreales</taxon>
        <taxon>Dioscoreaceae</taxon>
        <taxon>Dioscorea</taxon>
    </lineage>
</organism>
<sequence>MSKSAKKGEETVVCVNCGTRLNTLYIQYSPGNIRLMKCDNCKAVADPYIECEFMIILIDLILHKPKAYRHLLYNMLSFKSEDIKHFTSHLQPQTSGTIWKSALLFLLLDAIRVFLLKRFNDDYGNSFLSMPKCREVFLDVLLGNIVFIVVLLLGTRFFVNCSLPITSYLEILLAVFVSSFFKVYLVAMMVWEFPSAVLYIIEMFVLSSNAVAFRVSTQQEAIRCISICLSAHAAKFLVDYWLLSLLPSSSR</sequence>
<evidence type="ECO:0000313" key="2">
    <source>
        <dbReference type="Proteomes" id="UP000827976"/>
    </source>
</evidence>
<name>A0ACB7VI58_DIOAL</name>
<reference evidence="2" key="1">
    <citation type="journal article" date="2022" name="Nat. Commun.">
        <title>Chromosome evolution and the genetic basis of agronomically important traits in greater yam.</title>
        <authorList>
            <person name="Bredeson J.V."/>
            <person name="Lyons J.B."/>
            <person name="Oniyinde I.O."/>
            <person name="Okereke N.R."/>
            <person name="Kolade O."/>
            <person name="Nnabue I."/>
            <person name="Nwadili C.O."/>
            <person name="Hribova E."/>
            <person name="Parker M."/>
            <person name="Nwogha J."/>
            <person name="Shu S."/>
            <person name="Carlson J."/>
            <person name="Kariba R."/>
            <person name="Muthemba S."/>
            <person name="Knop K."/>
            <person name="Barton G.J."/>
            <person name="Sherwood A.V."/>
            <person name="Lopez-Montes A."/>
            <person name="Asiedu R."/>
            <person name="Jamnadass R."/>
            <person name="Muchugi A."/>
            <person name="Goodstein D."/>
            <person name="Egesi C.N."/>
            <person name="Featherston J."/>
            <person name="Asfaw A."/>
            <person name="Simpson G.G."/>
            <person name="Dolezel J."/>
            <person name="Hendre P.S."/>
            <person name="Van Deynze A."/>
            <person name="Kumar P.L."/>
            <person name="Obidiegwu J.E."/>
            <person name="Bhattacharjee R."/>
            <person name="Rokhsar D.S."/>
        </authorList>
    </citation>
    <scope>NUCLEOTIDE SEQUENCE [LARGE SCALE GENOMIC DNA]</scope>
    <source>
        <strain evidence="2">cv. TDa95/00328</strain>
    </source>
</reference>
<comment type="caution">
    <text evidence="1">The sequence shown here is derived from an EMBL/GenBank/DDBJ whole genome shotgun (WGS) entry which is preliminary data.</text>
</comment>
<gene>
    <name evidence="1" type="ORF">IHE45_08G030000</name>
</gene>
<evidence type="ECO:0000313" key="1">
    <source>
        <dbReference type="EMBL" id="KAH7673793.1"/>
    </source>
</evidence>
<proteinExistence type="predicted"/>
<keyword evidence="2" id="KW-1185">Reference proteome</keyword>
<dbReference type="EMBL" id="CM037018">
    <property type="protein sequence ID" value="KAH7673793.1"/>
    <property type="molecule type" value="Genomic_DNA"/>
</dbReference>